<dbReference type="RefSeq" id="WP_121545092.1">
    <property type="nucleotide sequence ID" value="NZ_CP023407.1"/>
</dbReference>
<feature type="region of interest" description="Disordered" evidence="1">
    <location>
        <begin position="88"/>
        <end position="114"/>
    </location>
</feature>
<dbReference type="Proteomes" id="UP000282170">
    <property type="component" value="Chromosome"/>
</dbReference>
<dbReference type="AlphaFoldDB" id="A0A494UIY5"/>
<evidence type="ECO:0008006" key="4">
    <source>
        <dbReference type="Google" id="ProtNLM"/>
    </source>
</evidence>
<evidence type="ECO:0000256" key="1">
    <source>
        <dbReference type="SAM" id="MobiDB-lite"/>
    </source>
</evidence>
<dbReference type="EMBL" id="CP023407">
    <property type="protein sequence ID" value="AYL34833.1"/>
    <property type="molecule type" value="Genomic_DNA"/>
</dbReference>
<protein>
    <recommendedName>
        <fullName evidence="4">Terminase</fullName>
    </recommendedName>
</protein>
<accession>A0A494UIY5</accession>
<evidence type="ECO:0000313" key="2">
    <source>
        <dbReference type="EMBL" id="AYL34833.1"/>
    </source>
</evidence>
<keyword evidence="3" id="KW-1185">Reference proteome</keyword>
<organism evidence="2 3">
    <name type="scientific">Streptomyces fungicidicus</name>
    <dbReference type="NCBI Taxonomy" id="68203"/>
    <lineage>
        <taxon>Bacteria</taxon>
        <taxon>Bacillati</taxon>
        <taxon>Actinomycetota</taxon>
        <taxon>Actinomycetes</taxon>
        <taxon>Kitasatosporales</taxon>
        <taxon>Streptomycetaceae</taxon>
        <taxon>Streptomyces</taxon>
    </lineage>
</organism>
<dbReference type="KEGG" id="sfug:CNQ36_04975"/>
<evidence type="ECO:0000313" key="3">
    <source>
        <dbReference type="Proteomes" id="UP000282170"/>
    </source>
</evidence>
<gene>
    <name evidence="2" type="ORF">CNQ36_04975</name>
</gene>
<dbReference type="GeneID" id="93882145"/>
<reference evidence="2 3" key="1">
    <citation type="submission" date="2017-09" db="EMBL/GenBank/DDBJ databases">
        <authorList>
            <person name="Zhang H."/>
            <person name="Hu S."/>
            <person name="Xu J."/>
            <person name="He Z."/>
        </authorList>
    </citation>
    <scope>NUCLEOTIDE SEQUENCE [LARGE SCALE GENOMIC DNA]</scope>
    <source>
        <strain evidence="2 3">TXX3120</strain>
    </source>
</reference>
<name>A0A494UIY5_9ACTN</name>
<sequence length="114" mass="12694">MHEVPEGLAESGRRLWSSVADRFELEVHEQLLLLQACRSVDLLDRLAAQAAAGGLTVTNAKGDEVTAPWITEHRQQSQNYARMLASLRLPDDEDERPQRRGAARRSYGIRGSVA</sequence>
<proteinExistence type="predicted"/>